<organism evidence="3">
    <name type="scientific">marine sediment metagenome</name>
    <dbReference type="NCBI Taxonomy" id="412755"/>
    <lineage>
        <taxon>unclassified sequences</taxon>
        <taxon>metagenomes</taxon>
        <taxon>ecological metagenomes</taxon>
    </lineage>
</organism>
<gene>
    <name evidence="3" type="ORF">S12H4_19936</name>
</gene>
<proteinExistence type="predicted"/>
<dbReference type="SUPFAM" id="SSF52172">
    <property type="entry name" value="CheY-like"/>
    <property type="match status" value="1"/>
</dbReference>
<dbReference type="AlphaFoldDB" id="X1S0Y2"/>
<comment type="caution">
    <text evidence="3">The sequence shown here is derived from an EMBL/GenBank/DDBJ whole genome shotgun (WGS) entry which is preliminary data.</text>
</comment>
<dbReference type="InterPro" id="IPR001789">
    <property type="entry name" value="Sig_transdc_resp-reg_receiver"/>
</dbReference>
<dbReference type="Pfam" id="PF00072">
    <property type="entry name" value="Response_reg"/>
    <property type="match status" value="1"/>
</dbReference>
<dbReference type="PANTHER" id="PTHR44591:SF3">
    <property type="entry name" value="RESPONSE REGULATORY DOMAIN-CONTAINING PROTEIN"/>
    <property type="match status" value="1"/>
</dbReference>
<evidence type="ECO:0000259" key="2">
    <source>
        <dbReference type="PROSITE" id="PS50110"/>
    </source>
</evidence>
<protein>
    <recommendedName>
        <fullName evidence="2">Response regulatory domain-containing protein</fullName>
    </recommendedName>
</protein>
<evidence type="ECO:0000256" key="1">
    <source>
        <dbReference type="ARBA" id="ARBA00022553"/>
    </source>
</evidence>
<evidence type="ECO:0000313" key="3">
    <source>
        <dbReference type="EMBL" id="GAI86677.1"/>
    </source>
</evidence>
<reference evidence="3" key="1">
    <citation type="journal article" date="2014" name="Front. Microbiol.">
        <title>High frequency of phylogenetically diverse reductive dehalogenase-homologous genes in deep subseafloor sedimentary metagenomes.</title>
        <authorList>
            <person name="Kawai M."/>
            <person name="Futagami T."/>
            <person name="Toyoda A."/>
            <person name="Takaki Y."/>
            <person name="Nishi S."/>
            <person name="Hori S."/>
            <person name="Arai W."/>
            <person name="Tsubouchi T."/>
            <person name="Morono Y."/>
            <person name="Uchiyama I."/>
            <person name="Ito T."/>
            <person name="Fujiyama A."/>
            <person name="Inagaki F."/>
            <person name="Takami H."/>
        </authorList>
    </citation>
    <scope>NUCLEOTIDE SEQUENCE</scope>
    <source>
        <strain evidence="3">Expedition CK06-06</strain>
    </source>
</reference>
<keyword evidence="1" id="KW-0597">Phosphoprotein</keyword>
<dbReference type="PANTHER" id="PTHR44591">
    <property type="entry name" value="STRESS RESPONSE REGULATOR PROTEIN 1"/>
    <property type="match status" value="1"/>
</dbReference>
<dbReference type="InterPro" id="IPR011006">
    <property type="entry name" value="CheY-like_superfamily"/>
</dbReference>
<dbReference type="InterPro" id="IPR050595">
    <property type="entry name" value="Bact_response_regulator"/>
</dbReference>
<dbReference type="GO" id="GO:0000160">
    <property type="term" value="P:phosphorelay signal transduction system"/>
    <property type="evidence" value="ECO:0007669"/>
    <property type="project" value="InterPro"/>
</dbReference>
<dbReference type="PROSITE" id="PS50110">
    <property type="entry name" value="RESPONSE_REGULATORY"/>
    <property type="match status" value="1"/>
</dbReference>
<dbReference type="Gene3D" id="3.40.50.2300">
    <property type="match status" value="1"/>
</dbReference>
<dbReference type="EMBL" id="BARW01010034">
    <property type="protein sequence ID" value="GAI86677.1"/>
    <property type="molecule type" value="Genomic_DNA"/>
</dbReference>
<accession>X1S0Y2</accession>
<sequence>MKKILIAIDNDFMRETYSEVFKAEDFEVLKTKNGKEVLDMAKQMKPDIIIADIELSEMEGFRVLEAIKKDPDIKDIPVIIFAHSKSWGIHFLDFFE</sequence>
<feature type="domain" description="Response regulatory" evidence="2">
    <location>
        <begin position="3"/>
        <end position="96"/>
    </location>
</feature>
<name>X1S0Y2_9ZZZZ</name>